<accession>A0AAD7BND4</accession>
<dbReference type="AlphaFoldDB" id="A0AAD7BND4"/>
<reference evidence="1" key="1">
    <citation type="submission" date="2023-03" db="EMBL/GenBank/DDBJ databases">
        <title>Massive genome expansion in bonnet fungi (Mycena s.s.) driven by repeated elements and novel gene families across ecological guilds.</title>
        <authorList>
            <consortium name="Lawrence Berkeley National Laboratory"/>
            <person name="Harder C.B."/>
            <person name="Miyauchi S."/>
            <person name="Viragh M."/>
            <person name="Kuo A."/>
            <person name="Thoen E."/>
            <person name="Andreopoulos B."/>
            <person name="Lu D."/>
            <person name="Skrede I."/>
            <person name="Drula E."/>
            <person name="Henrissat B."/>
            <person name="Morin E."/>
            <person name="Kohler A."/>
            <person name="Barry K."/>
            <person name="LaButti K."/>
            <person name="Morin E."/>
            <person name="Salamov A."/>
            <person name="Lipzen A."/>
            <person name="Mereny Z."/>
            <person name="Hegedus B."/>
            <person name="Baldrian P."/>
            <person name="Stursova M."/>
            <person name="Weitz H."/>
            <person name="Taylor A."/>
            <person name="Grigoriev I.V."/>
            <person name="Nagy L.G."/>
            <person name="Martin F."/>
            <person name="Kauserud H."/>
        </authorList>
    </citation>
    <scope>NUCLEOTIDE SEQUENCE</scope>
    <source>
        <strain evidence="1">9284</strain>
    </source>
</reference>
<sequence>MVVYVCSMHVEGTIYQSQSKYLKARDIFIQTRPDIALERNYAYAALNIAQIDIEIGEVGGPGVELNIATAQKYFSEVQSQAELYSCQAVLASLQLKKHNWIQAKAMFEECLQVSWSQGPGLTFYALEKLADITLWQSVDFPCASRRSVIYLVLSVRHKSKLNFHKSLRCLGDVLLSENDHESAEALFQVALEGFTTMDVHRSRAECMARMGELAIRAGRMDQAEKLWQKACILFERSSQTTQAAEIQRKLADLAARNKDTVLMSQGVL</sequence>
<proteinExistence type="predicted"/>
<dbReference type="InterPro" id="IPR011990">
    <property type="entry name" value="TPR-like_helical_dom_sf"/>
</dbReference>
<dbReference type="Pfam" id="PF14938">
    <property type="entry name" value="SNAP"/>
    <property type="match status" value="1"/>
</dbReference>
<evidence type="ECO:0000313" key="1">
    <source>
        <dbReference type="EMBL" id="KAJ7626046.1"/>
    </source>
</evidence>
<gene>
    <name evidence="1" type="ORF">FB45DRAFT_869158</name>
</gene>
<protein>
    <submittedName>
        <fullName evidence="1">Uncharacterized protein</fullName>
    </submittedName>
</protein>
<organism evidence="1 2">
    <name type="scientific">Roridomyces roridus</name>
    <dbReference type="NCBI Taxonomy" id="1738132"/>
    <lineage>
        <taxon>Eukaryota</taxon>
        <taxon>Fungi</taxon>
        <taxon>Dikarya</taxon>
        <taxon>Basidiomycota</taxon>
        <taxon>Agaricomycotina</taxon>
        <taxon>Agaricomycetes</taxon>
        <taxon>Agaricomycetidae</taxon>
        <taxon>Agaricales</taxon>
        <taxon>Marasmiineae</taxon>
        <taxon>Mycenaceae</taxon>
        <taxon>Roridomyces</taxon>
    </lineage>
</organism>
<comment type="caution">
    <text evidence="1">The sequence shown here is derived from an EMBL/GenBank/DDBJ whole genome shotgun (WGS) entry which is preliminary data.</text>
</comment>
<dbReference type="Gene3D" id="1.25.40.10">
    <property type="entry name" value="Tetratricopeptide repeat domain"/>
    <property type="match status" value="1"/>
</dbReference>
<dbReference type="EMBL" id="JARKIF010000012">
    <property type="protein sequence ID" value="KAJ7626046.1"/>
    <property type="molecule type" value="Genomic_DNA"/>
</dbReference>
<keyword evidence="2" id="KW-1185">Reference proteome</keyword>
<dbReference type="Proteomes" id="UP001221142">
    <property type="component" value="Unassembled WGS sequence"/>
</dbReference>
<evidence type="ECO:0000313" key="2">
    <source>
        <dbReference type="Proteomes" id="UP001221142"/>
    </source>
</evidence>
<dbReference type="SUPFAM" id="SSF48452">
    <property type="entry name" value="TPR-like"/>
    <property type="match status" value="1"/>
</dbReference>
<name>A0AAD7BND4_9AGAR</name>